<evidence type="ECO:0000313" key="3">
    <source>
        <dbReference type="Proteomes" id="UP001201262"/>
    </source>
</evidence>
<dbReference type="GeneID" id="70249936"/>
<reference evidence="2" key="1">
    <citation type="submission" date="2021-12" db="EMBL/GenBank/DDBJ databases">
        <title>Convergent genome expansion in fungi linked to evolution of root-endophyte symbiosis.</title>
        <authorList>
            <consortium name="DOE Joint Genome Institute"/>
            <person name="Ke Y.-H."/>
            <person name="Bonito G."/>
            <person name="Liao H.-L."/>
            <person name="Looney B."/>
            <person name="Rojas-Flechas A."/>
            <person name="Nash J."/>
            <person name="Hameed K."/>
            <person name="Schadt C."/>
            <person name="Martin F."/>
            <person name="Crous P.W."/>
            <person name="Miettinen O."/>
            <person name="Magnuson J.K."/>
            <person name="Labbe J."/>
            <person name="Jacobson D."/>
            <person name="Doktycz M.J."/>
            <person name="Veneault-Fourrey C."/>
            <person name="Kuo A."/>
            <person name="Mondo S."/>
            <person name="Calhoun S."/>
            <person name="Riley R."/>
            <person name="Ohm R."/>
            <person name="LaButti K."/>
            <person name="Andreopoulos B."/>
            <person name="Pangilinan J."/>
            <person name="Nolan M."/>
            <person name="Tritt A."/>
            <person name="Clum A."/>
            <person name="Lipzen A."/>
            <person name="Daum C."/>
            <person name="Barry K."/>
            <person name="Grigoriev I.V."/>
            <person name="Vilgalys R."/>
        </authorList>
    </citation>
    <scope>NUCLEOTIDE SEQUENCE</scope>
    <source>
        <strain evidence="2">PMI_201</strain>
    </source>
</reference>
<feature type="compositionally biased region" description="Basic and acidic residues" evidence="1">
    <location>
        <begin position="482"/>
        <end position="495"/>
    </location>
</feature>
<dbReference type="EMBL" id="JAJTJA010000001">
    <property type="protein sequence ID" value="KAH8705480.1"/>
    <property type="molecule type" value="Genomic_DNA"/>
</dbReference>
<sequence length="495" mass="56484">MALNIPLLQFGTLNYEDDEFCTSRPIFGPEDVEEEAVVGGKSADDLLRPLRFLWDDEFDEPEDGPEAEDDHYQHEDLPTEHESSGGDDTYWQSSGREDEYSQSEHEGPENSGYDDEEELQANIPEDDDDESIHHYNLFNEAILQPSTTPPKHSLLYILSTSGRKPENSFWFSNGDFPKSSDLRTEVLLHQAQKWVDPVVYYGEPKDLHGLNGRMLCEQTDIFEKYLNKFYTPHGRWLLEKELKDEDPDEERKGNGEPILDTSNLEGQKEMQNIFNYNSSLQWTDEWKRLLDAENPQWAQKKSYKKAEEICKTLGTRRTERSSLHWSSTPDIDSVPENLSAEPCFHSSRGGFRGRELRSTFWWKREESGTAAVFVESPRGQQNAAEHQSDNDDWVEVDSDLQIGSSDITNEGTEIVKEVFGQGDFKIDDTRKDIPDSPKPATHSAAELTTGSQTKRDSSWSSIISKLRELTATKTAVKASATYRDKGQSTELDACR</sequence>
<feature type="compositionally biased region" description="Polar residues" evidence="1">
    <location>
        <begin position="446"/>
        <end position="459"/>
    </location>
</feature>
<feature type="region of interest" description="Disordered" evidence="1">
    <location>
        <begin position="426"/>
        <end position="459"/>
    </location>
</feature>
<organism evidence="2 3">
    <name type="scientific">Talaromyces proteolyticus</name>
    <dbReference type="NCBI Taxonomy" id="1131652"/>
    <lineage>
        <taxon>Eukaryota</taxon>
        <taxon>Fungi</taxon>
        <taxon>Dikarya</taxon>
        <taxon>Ascomycota</taxon>
        <taxon>Pezizomycotina</taxon>
        <taxon>Eurotiomycetes</taxon>
        <taxon>Eurotiomycetidae</taxon>
        <taxon>Eurotiales</taxon>
        <taxon>Trichocomaceae</taxon>
        <taxon>Talaromyces</taxon>
        <taxon>Talaromyces sect. Bacilispori</taxon>
    </lineage>
</organism>
<feature type="region of interest" description="Disordered" evidence="1">
    <location>
        <begin position="54"/>
        <end position="116"/>
    </location>
</feature>
<evidence type="ECO:0000313" key="2">
    <source>
        <dbReference type="EMBL" id="KAH8705480.1"/>
    </source>
</evidence>
<name>A0AAD4L2N4_9EURO</name>
<gene>
    <name evidence="2" type="ORF">BGW36DRAFT_422035</name>
</gene>
<dbReference type="Proteomes" id="UP001201262">
    <property type="component" value="Unassembled WGS sequence"/>
</dbReference>
<feature type="compositionally biased region" description="Basic and acidic residues" evidence="1">
    <location>
        <begin position="70"/>
        <end position="84"/>
    </location>
</feature>
<dbReference type="RefSeq" id="XP_046078101.1">
    <property type="nucleotide sequence ID" value="XM_046219649.1"/>
</dbReference>
<feature type="compositionally biased region" description="Acidic residues" evidence="1">
    <location>
        <begin position="55"/>
        <end position="69"/>
    </location>
</feature>
<accession>A0AAD4L2N4</accession>
<dbReference type="AlphaFoldDB" id="A0AAD4L2N4"/>
<evidence type="ECO:0000256" key="1">
    <source>
        <dbReference type="SAM" id="MobiDB-lite"/>
    </source>
</evidence>
<feature type="compositionally biased region" description="Basic and acidic residues" evidence="1">
    <location>
        <begin position="95"/>
        <end position="108"/>
    </location>
</feature>
<feature type="region of interest" description="Disordered" evidence="1">
    <location>
        <begin position="476"/>
        <end position="495"/>
    </location>
</feature>
<protein>
    <submittedName>
        <fullName evidence="2">Uncharacterized protein</fullName>
    </submittedName>
</protein>
<keyword evidence="3" id="KW-1185">Reference proteome</keyword>
<comment type="caution">
    <text evidence="2">The sequence shown here is derived from an EMBL/GenBank/DDBJ whole genome shotgun (WGS) entry which is preliminary data.</text>
</comment>
<feature type="compositionally biased region" description="Basic and acidic residues" evidence="1">
    <location>
        <begin position="426"/>
        <end position="435"/>
    </location>
</feature>
<proteinExistence type="predicted"/>